<sequence length="78" mass="9329">MASREKFGRVWKRDAIEKELMQRDGEEEEEEEGRNNLKIHNQRAFESLIIIIMTILYGEWEHDNSNCIHLRLCLLLDA</sequence>
<organism evidence="1 2">
    <name type="scientific">Daphnia pulex</name>
    <name type="common">Water flea</name>
    <dbReference type="NCBI Taxonomy" id="6669"/>
    <lineage>
        <taxon>Eukaryota</taxon>
        <taxon>Metazoa</taxon>
        <taxon>Ecdysozoa</taxon>
        <taxon>Arthropoda</taxon>
        <taxon>Crustacea</taxon>
        <taxon>Branchiopoda</taxon>
        <taxon>Diplostraca</taxon>
        <taxon>Cladocera</taxon>
        <taxon>Anomopoda</taxon>
        <taxon>Daphniidae</taxon>
        <taxon>Daphnia</taxon>
    </lineage>
</organism>
<evidence type="ECO:0000313" key="1">
    <source>
        <dbReference type="EMBL" id="EFX71178.1"/>
    </source>
</evidence>
<dbReference type="Proteomes" id="UP000000305">
    <property type="component" value="Unassembled WGS sequence"/>
</dbReference>
<accession>E9HAH2</accession>
<keyword evidence="2" id="KW-1185">Reference proteome</keyword>
<dbReference type="AlphaFoldDB" id="E9HAH2"/>
<dbReference type="InParanoid" id="E9HAH2"/>
<name>E9HAH2_DAPPU</name>
<gene>
    <name evidence="1" type="ORF">DAPPUDRAFT_256001</name>
</gene>
<dbReference type="KEGG" id="dpx:DAPPUDRAFT_256001"/>
<dbReference type="EMBL" id="GL732612">
    <property type="protein sequence ID" value="EFX71178.1"/>
    <property type="molecule type" value="Genomic_DNA"/>
</dbReference>
<evidence type="ECO:0000313" key="2">
    <source>
        <dbReference type="Proteomes" id="UP000000305"/>
    </source>
</evidence>
<protein>
    <submittedName>
        <fullName evidence="1">Uncharacterized protein</fullName>
    </submittedName>
</protein>
<reference evidence="1 2" key="1">
    <citation type="journal article" date="2011" name="Science">
        <title>The ecoresponsive genome of Daphnia pulex.</title>
        <authorList>
            <person name="Colbourne J.K."/>
            <person name="Pfrender M.E."/>
            <person name="Gilbert D."/>
            <person name="Thomas W.K."/>
            <person name="Tucker A."/>
            <person name="Oakley T.H."/>
            <person name="Tokishita S."/>
            <person name="Aerts A."/>
            <person name="Arnold G.J."/>
            <person name="Basu M.K."/>
            <person name="Bauer D.J."/>
            <person name="Caceres C.E."/>
            <person name="Carmel L."/>
            <person name="Casola C."/>
            <person name="Choi J.H."/>
            <person name="Detter J.C."/>
            <person name="Dong Q."/>
            <person name="Dusheyko S."/>
            <person name="Eads B.D."/>
            <person name="Frohlich T."/>
            <person name="Geiler-Samerotte K.A."/>
            <person name="Gerlach D."/>
            <person name="Hatcher P."/>
            <person name="Jogdeo S."/>
            <person name="Krijgsveld J."/>
            <person name="Kriventseva E.V."/>
            <person name="Kultz D."/>
            <person name="Laforsch C."/>
            <person name="Lindquist E."/>
            <person name="Lopez J."/>
            <person name="Manak J.R."/>
            <person name="Muller J."/>
            <person name="Pangilinan J."/>
            <person name="Patwardhan R.P."/>
            <person name="Pitluck S."/>
            <person name="Pritham E.J."/>
            <person name="Rechtsteiner A."/>
            <person name="Rho M."/>
            <person name="Rogozin I.B."/>
            <person name="Sakarya O."/>
            <person name="Salamov A."/>
            <person name="Schaack S."/>
            <person name="Shapiro H."/>
            <person name="Shiga Y."/>
            <person name="Skalitzky C."/>
            <person name="Smith Z."/>
            <person name="Souvorov A."/>
            <person name="Sung W."/>
            <person name="Tang Z."/>
            <person name="Tsuchiya D."/>
            <person name="Tu H."/>
            <person name="Vos H."/>
            <person name="Wang M."/>
            <person name="Wolf Y.I."/>
            <person name="Yamagata H."/>
            <person name="Yamada T."/>
            <person name="Ye Y."/>
            <person name="Shaw J.R."/>
            <person name="Andrews J."/>
            <person name="Crease T.J."/>
            <person name="Tang H."/>
            <person name="Lucas S.M."/>
            <person name="Robertson H.M."/>
            <person name="Bork P."/>
            <person name="Koonin E.V."/>
            <person name="Zdobnov E.M."/>
            <person name="Grigoriev I.V."/>
            <person name="Lynch M."/>
            <person name="Boore J.L."/>
        </authorList>
    </citation>
    <scope>NUCLEOTIDE SEQUENCE [LARGE SCALE GENOMIC DNA]</scope>
</reference>
<proteinExistence type="predicted"/>
<dbReference type="HOGENOM" id="CLU_2624540_0_0_1"/>